<dbReference type="EMBL" id="KK101104">
    <property type="protein sequence ID" value="KIZ02174.1"/>
    <property type="molecule type" value="Genomic_DNA"/>
</dbReference>
<feature type="region of interest" description="Disordered" evidence="1">
    <location>
        <begin position="45"/>
        <end position="108"/>
    </location>
</feature>
<dbReference type="STRING" id="145388.A0A0D2L566"/>
<accession>A0A0D2L566</accession>
<evidence type="ECO:0000313" key="3">
    <source>
        <dbReference type="Proteomes" id="UP000054498"/>
    </source>
</evidence>
<organism evidence="2 3">
    <name type="scientific">Monoraphidium neglectum</name>
    <dbReference type="NCBI Taxonomy" id="145388"/>
    <lineage>
        <taxon>Eukaryota</taxon>
        <taxon>Viridiplantae</taxon>
        <taxon>Chlorophyta</taxon>
        <taxon>core chlorophytes</taxon>
        <taxon>Chlorophyceae</taxon>
        <taxon>CS clade</taxon>
        <taxon>Sphaeropleales</taxon>
        <taxon>Selenastraceae</taxon>
        <taxon>Monoraphidium</taxon>
    </lineage>
</organism>
<dbReference type="GeneID" id="25738663"/>
<evidence type="ECO:0000313" key="2">
    <source>
        <dbReference type="EMBL" id="KIZ02174.1"/>
    </source>
</evidence>
<reference evidence="2 3" key="1">
    <citation type="journal article" date="2013" name="BMC Genomics">
        <title>Reconstruction of the lipid metabolism for the microalga Monoraphidium neglectum from its genome sequence reveals characteristics suitable for biofuel production.</title>
        <authorList>
            <person name="Bogen C."/>
            <person name="Al-Dilaimi A."/>
            <person name="Albersmeier A."/>
            <person name="Wichmann J."/>
            <person name="Grundmann M."/>
            <person name="Rupp O."/>
            <person name="Lauersen K.J."/>
            <person name="Blifernez-Klassen O."/>
            <person name="Kalinowski J."/>
            <person name="Goesmann A."/>
            <person name="Mussgnug J.H."/>
            <person name="Kruse O."/>
        </authorList>
    </citation>
    <scope>NUCLEOTIDE SEQUENCE [LARGE SCALE GENOMIC DNA]</scope>
    <source>
        <strain evidence="2 3">SAG 48.87</strain>
    </source>
</reference>
<protein>
    <submittedName>
        <fullName evidence="2">Uncharacterized protein</fullName>
    </submittedName>
</protein>
<proteinExistence type="predicted"/>
<keyword evidence="3" id="KW-1185">Reference proteome</keyword>
<gene>
    <name evidence="2" type="ORF">MNEG_5786</name>
</gene>
<feature type="region of interest" description="Disordered" evidence="1">
    <location>
        <begin position="335"/>
        <end position="374"/>
    </location>
</feature>
<sequence>MLEEPDGNSPALEPLRTLLALRDWGQGPEGRGRVLAYLTDQLGLDFSDDEGSDEWGAPGPPALDETAAEDAAAPAAADAPPQPSRRAPQPQLPTRLSPDQYSPSAFDRAARADAAAAAAAPPLGALGKLRAAQLPAALCDAAAAPPAARLRVLQQGLVAGEALALLPAGVHAELVAAWVLEDRDGAARYALCAWAHLTVEQMDALRGAFPEPLGSDTQLDRPYLAERLAKRLAAAVADVDVAGGDASGGRGGGGGGAGSCGELLAAEAALLDSALGFCQEIGAAADWIRLHVLHARLELQLRQDGVSDPRQLSEYCLLLSRCRFVGYDAPAWRGAPAPPRGRGLRGFGAASSAGGGGSSVVGGEGQQDVTYDPP</sequence>
<dbReference type="Proteomes" id="UP000054498">
    <property type="component" value="Unassembled WGS sequence"/>
</dbReference>
<dbReference type="AlphaFoldDB" id="A0A0D2L566"/>
<evidence type="ECO:0000256" key="1">
    <source>
        <dbReference type="SAM" id="MobiDB-lite"/>
    </source>
</evidence>
<feature type="compositionally biased region" description="Gly residues" evidence="1">
    <location>
        <begin position="353"/>
        <end position="365"/>
    </location>
</feature>
<dbReference type="RefSeq" id="XP_013901193.1">
    <property type="nucleotide sequence ID" value="XM_014045739.1"/>
</dbReference>
<name>A0A0D2L566_9CHLO</name>
<dbReference type="KEGG" id="mng:MNEG_5786"/>
<feature type="compositionally biased region" description="Low complexity" evidence="1">
    <location>
        <begin position="62"/>
        <end position="93"/>
    </location>
</feature>